<protein>
    <submittedName>
        <fullName evidence="2">Uncharacterized protein LOC127750271</fullName>
    </submittedName>
</protein>
<evidence type="ECO:0000313" key="1">
    <source>
        <dbReference type="Proteomes" id="UP000504606"/>
    </source>
</evidence>
<evidence type="ECO:0000313" key="2">
    <source>
        <dbReference type="RefSeq" id="XP_052127399.1"/>
    </source>
</evidence>
<dbReference type="OrthoDB" id="8430171at2759"/>
<organism evidence="1 2">
    <name type="scientific">Frankliniella occidentalis</name>
    <name type="common">Western flower thrips</name>
    <name type="synonym">Euthrips occidentalis</name>
    <dbReference type="NCBI Taxonomy" id="133901"/>
    <lineage>
        <taxon>Eukaryota</taxon>
        <taxon>Metazoa</taxon>
        <taxon>Ecdysozoa</taxon>
        <taxon>Arthropoda</taxon>
        <taxon>Hexapoda</taxon>
        <taxon>Insecta</taxon>
        <taxon>Pterygota</taxon>
        <taxon>Neoptera</taxon>
        <taxon>Paraneoptera</taxon>
        <taxon>Thysanoptera</taxon>
        <taxon>Terebrantia</taxon>
        <taxon>Thripoidea</taxon>
        <taxon>Thripidae</taxon>
        <taxon>Frankliniella</taxon>
    </lineage>
</organism>
<dbReference type="RefSeq" id="XP_052127399.1">
    <property type="nucleotide sequence ID" value="XM_052271439.1"/>
</dbReference>
<feature type="non-terminal residue" evidence="2">
    <location>
        <position position="290"/>
    </location>
</feature>
<dbReference type="KEGG" id="foc:127750271"/>
<dbReference type="Proteomes" id="UP000504606">
    <property type="component" value="Unplaced"/>
</dbReference>
<dbReference type="PANTHER" id="PTHR33480">
    <property type="entry name" value="SET DOMAIN-CONTAINING PROTEIN-RELATED"/>
    <property type="match status" value="1"/>
</dbReference>
<name>A0A9C6X1F8_FRAOC</name>
<dbReference type="GeneID" id="127750271"/>
<gene>
    <name evidence="2" type="primary">LOC127750271</name>
</gene>
<sequence>MARHFYSVHKHEPLLEEVIKIMDERKQKTKGNNTMGKRGVKYTEEDKKYTKDLQDAMKVARSKCLLRYNDEIRVHGGALMPSRRPKKKTSVKVYNGCPDCGKPITKKCLNRHCRDHCPFKNLKKVRGEAFGPKKRRNVLAESELLEVVPVKMSKRFRKDIIQNLSNGILLGIIAGDPLIIMRGEMLWKKHRHYEHRGQYVRCKLREMARFLRVVRDSDSGISSMEQLINPHNLDLLVECAHSICGLDDDGYFERPSLGLKIGYELRRYGQLLRRKYLTRPGCTEKYDTLQ</sequence>
<proteinExistence type="predicted"/>
<accession>A0A9C6X1F8</accession>
<keyword evidence="1" id="KW-1185">Reference proteome</keyword>
<dbReference type="PANTHER" id="PTHR33480:SF1">
    <property type="entry name" value="TYR RECOMBINASE DOMAIN-CONTAINING PROTEIN"/>
    <property type="match status" value="1"/>
</dbReference>
<reference evidence="2" key="1">
    <citation type="submission" date="2025-08" db="UniProtKB">
        <authorList>
            <consortium name="RefSeq"/>
        </authorList>
    </citation>
    <scope>IDENTIFICATION</scope>
    <source>
        <tissue evidence="2">Whole organism</tissue>
    </source>
</reference>
<dbReference type="AlphaFoldDB" id="A0A9C6X1F8"/>